<feature type="transmembrane region" description="Helical" evidence="6">
    <location>
        <begin position="152"/>
        <end position="177"/>
    </location>
</feature>
<dbReference type="InterPro" id="IPR011701">
    <property type="entry name" value="MFS"/>
</dbReference>
<dbReference type="RefSeq" id="XP_046008572.1">
    <property type="nucleotide sequence ID" value="XM_046160492.1"/>
</dbReference>
<feature type="transmembrane region" description="Helical" evidence="6">
    <location>
        <begin position="481"/>
        <end position="501"/>
    </location>
</feature>
<feature type="transmembrane region" description="Helical" evidence="6">
    <location>
        <begin position="371"/>
        <end position="390"/>
    </location>
</feature>
<keyword evidence="9" id="KW-1185">Reference proteome</keyword>
<dbReference type="GO" id="GO:0022857">
    <property type="term" value="F:transmembrane transporter activity"/>
    <property type="evidence" value="ECO:0007669"/>
    <property type="project" value="InterPro"/>
</dbReference>
<evidence type="ECO:0000256" key="1">
    <source>
        <dbReference type="ARBA" id="ARBA00004141"/>
    </source>
</evidence>
<dbReference type="Pfam" id="PF07690">
    <property type="entry name" value="MFS_1"/>
    <property type="match status" value="1"/>
</dbReference>
<dbReference type="Proteomes" id="UP000756346">
    <property type="component" value="Unassembled WGS sequence"/>
</dbReference>
<feature type="transmembrane region" description="Helical" evidence="6">
    <location>
        <begin position="591"/>
        <end position="608"/>
    </location>
</feature>
<keyword evidence="4 6" id="KW-0472">Membrane</keyword>
<comment type="caution">
    <text evidence="8">The sequence shown here is derived from an EMBL/GenBank/DDBJ whole genome shotgun (WGS) entry which is preliminary data.</text>
</comment>
<dbReference type="SUPFAM" id="SSF103473">
    <property type="entry name" value="MFS general substrate transporter"/>
    <property type="match status" value="1"/>
</dbReference>
<keyword evidence="2 6" id="KW-0812">Transmembrane</keyword>
<dbReference type="EMBL" id="JAGTJQ010000009">
    <property type="protein sequence ID" value="KAH7025024.1"/>
    <property type="molecule type" value="Genomic_DNA"/>
</dbReference>
<dbReference type="GO" id="GO:0005886">
    <property type="term" value="C:plasma membrane"/>
    <property type="evidence" value="ECO:0007669"/>
    <property type="project" value="TreeGrafter"/>
</dbReference>
<organism evidence="8 9">
    <name type="scientific">Microdochium trichocladiopsis</name>
    <dbReference type="NCBI Taxonomy" id="1682393"/>
    <lineage>
        <taxon>Eukaryota</taxon>
        <taxon>Fungi</taxon>
        <taxon>Dikarya</taxon>
        <taxon>Ascomycota</taxon>
        <taxon>Pezizomycotina</taxon>
        <taxon>Sordariomycetes</taxon>
        <taxon>Xylariomycetidae</taxon>
        <taxon>Xylariales</taxon>
        <taxon>Microdochiaceae</taxon>
        <taxon>Microdochium</taxon>
    </lineage>
</organism>
<evidence type="ECO:0000259" key="7">
    <source>
        <dbReference type="PROSITE" id="PS50850"/>
    </source>
</evidence>
<evidence type="ECO:0000256" key="5">
    <source>
        <dbReference type="SAM" id="MobiDB-lite"/>
    </source>
</evidence>
<dbReference type="PANTHER" id="PTHR23502:SF134">
    <property type="entry name" value="MAJOR FACILITATOR SUPERFAMILY (MFS) PROFILE DOMAIN-CONTAINING PROTEIN-RELATED"/>
    <property type="match status" value="1"/>
</dbReference>
<evidence type="ECO:0000256" key="6">
    <source>
        <dbReference type="SAM" id="Phobius"/>
    </source>
</evidence>
<dbReference type="InterPro" id="IPR020846">
    <property type="entry name" value="MFS_dom"/>
</dbReference>
<feature type="transmembrane region" description="Helical" evidence="6">
    <location>
        <begin position="410"/>
        <end position="428"/>
    </location>
</feature>
<feature type="compositionally biased region" description="Low complexity" evidence="5">
    <location>
        <begin position="338"/>
        <end position="347"/>
    </location>
</feature>
<reference evidence="8" key="1">
    <citation type="journal article" date="2021" name="Nat. Commun.">
        <title>Genetic determinants of endophytism in the Arabidopsis root mycobiome.</title>
        <authorList>
            <person name="Mesny F."/>
            <person name="Miyauchi S."/>
            <person name="Thiergart T."/>
            <person name="Pickel B."/>
            <person name="Atanasova L."/>
            <person name="Karlsson M."/>
            <person name="Huettel B."/>
            <person name="Barry K.W."/>
            <person name="Haridas S."/>
            <person name="Chen C."/>
            <person name="Bauer D."/>
            <person name="Andreopoulos W."/>
            <person name="Pangilinan J."/>
            <person name="LaButti K."/>
            <person name="Riley R."/>
            <person name="Lipzen A."/>
            <person name="Clum A."/>
            <person name="Drula E."/>
            <person name="Henrissat B."/>
            <person name="Kohler A."/>
            <person name="Grigoriev I.V."/>
            <person name="Martin F.M."/>
            <person name="Hacquard S."/>
        </authorList>
    </citation>
    <scope>NUCLEOTIDE SEQUENCE</scope>
    <source>
        <strain evidence="8">MPI-CAGE-CH-0230</strain>
    </source>
</reference>
<comment type="subcellular location">
    <subcellularLocation>
        <location evidence="1">Membrane</location>
        <topology evidence="1">Multi-pass membrane protein</topology>
    </subcellularLocation>
</comment>
<feature type="transmembrane region" description="Helical" evidence="6">
    <location>
        <begin position="521"/>
        <end position="541"/>
    </location>
</feature>
<protein>
    <submittedName>
        <fullName evidence="8">Major facilitator superfamily domain-containing protein</fullName>
    </submittedName>
</protein>
<feature type="domain" description="Major facilitator superfamily (MFS) profile" evidence="7">
    <location>
        <begin position="88"/>
        <end position="611"/>
    </location>
</feature>
<feature type="transmembrane region" description="Helical" evidence="6">
    <location>
        <begin position="183"/>
        <end position="204"/>
    </location>
</feature>
<evidence type="ECO:0000256" key="3">
    <source>
        <dbReference type="ARBA" id="ARBA00022989"/>
    </source>
</evidence>
<gene>
    <name evidence="8" type="ORF">B0I36DRAFT_376756</name>
</gene>
<dbReference type="PANTHER" id="PTHR23502">
    <property type="entry name" value="MAJOR FACILITATOR SUPERFAMILY"/>
    <property type="match status" value="1"/>
</dbReference>
<evidence type="ECO:0000313" key="8">
    <source>
        <dbReference type="EMBL" id="KAH7025024.1"/>
    </source>
</evidence>
<dbReference type="GeneID" id="70190038"/>
<feature type="transmembrane region" description="Helical" evidence="6">
    <location>
        <begin position="216"/>
        <end position="236"/>
    </location>
</feature>
<dbReference type="PROSITE" id="PS50850">
    <property type="entry name" value="MFS"/>
    <property type="match status" value="1"/>
</dbReference>
<feature type="transmembrane region" description="Helical" evidence="6">
    <location>
        <begin position="122"/>
        <end position="145"/>
    </location>
</feature>
<dbReference type="Gene3D" id="1.20.1250.20">
    <property type="entry name" value="MFS general substrate transporter like domains"/>
    <property type="match status" value="1"/>
</dbReference>
<sequence>MTPTDVEAQPVPLEHISTASTSPRTSLGEHEHHHHHHGADLDQALSRIQTWALEYVDLDFSTSCSSTLPGLNLHASPADWPLARKVRALVFPCLAALLAGYAAGSYAFAGTPLKQAWSLSPAAYNTGITTFVLGFGLAPVVLALLSEIYGRYWIFVSCGVVFLLGTAGCAVTTSFAGMLVARFITGAGASVFATLTAGVVSDLFPGAAERSTPMALYSLCLCAGTGVGPLVSGAIAARAAVAVPDEEDGRLLSWRWIFYIQMMLIAAVTVAVALVFEETRANVLLARNCRVLNEHIDELEKDGSVVCDRDLLNDAGSGVPAPGRSQQQKRTRFRVPHPSSSSSASARPPSLLAQVWRSLCFPLQLLVTEPIVSCFSAWVSFAWAILYMQFATIPRVFRDVHGFDDLQLGLAYIAVIAGCLLGCGLCIAQDKMARSVAVVNVASRARMWLTHRNEAAGTTHDEEKQDPNTSHDNKKSPESRIYFACLGTILLPAGLFMFGWTTTASSSSEASAAQTPDFHPIVPTIAIALSVTGIFIIYLAVFNYLADAYGRFASSAQAAQSLCRNVLAGVLPLVADAMYDRLGYAGGESLLGGIAVVLCLVPWVLCVFGERIRARSLFAKELGR</sequence>
<dbReference type="InterPro" id="IPR036259">
    <property type="entry name" value="MFS_trans_sf"/>
</dbReference>
<name>A0A9P8XYS2_9PEZI</name>
<dbReference type="OrthoDB" id="6770063at2759"/>
<feature type="region of interest" description="Disordered" evidence="5">
    <location>
        <begin position="456"/>
        <end position="476"/>
    </location>
</feature>
<feature type="transmembrane region" description="Helical" evidence="6">
    <location>
        <begin position="256"/>
        <end position="276"/>
    </location>
</feature>
<evidence type="ECO:0000313" key="9">
    <source>
        <dbReference type="Proteomes" id="UP000756346"/>
    </source>
</evidence>
<accession>A0A9P8XYS2</accession>
<evidence type="ECO:0000256" key="2">
    <source>
        <dbReference type="ARBA" id="ARBA00022692"/>
    </source>
</evidence>
<dbReference type="AlphaFoldDB" id="A0A9P8XYS2"/>
<evidence type="ECO:0000256" key="4">
    <source>
        <dbReference type="ARBA" id="ARBA00023136"/>
    </source>
</evidence>
<feature type="transmembrane region" description="Helical" evidence="6">
    <location>
        <begin position="89"/>
        <end position="110"/>
    </location>
</feature>
<feature type="transmembrane region" description="Helical" evidence="6">
    <location>
        <begin position="562"/>
        <end position="579"/>
    </location>
</feature>
<keyword evidence="3 6" id="KW-1133">Transmembrane helix</keyword>
<proteinExistence type="predicted"/>
<feature type="region of interest" description="Disordered" evidence="5">
    <location>
        <begin position="1"/>
        <end position="39"/>
    </location>
</feature>
<feature type="region of interest" description="Disordered" evidence="5">
    <location>
        <begin position="316"/>
        <end position="347"/>
    </location>
</feature>